<evidence type="ECO:0000313" key="2">
    <source>
        <dbReference type="Proteomes" id="UP000712600"/>
    </source>
</evidence>
<organism evidence="1 2">
    <name type="scientific">Brassica cretica</name>
    <name type="common">Mustard</name>
    <dbReference type="NCBI Taxonomy" id="69181"/>
    <lineage>
        <taxon>Eukaryota</taxon>
        <taxon>Viridiplantae</taxon>
        <taxon>Streptophyta</taxon>
        <taxon>Embryophyta</taxon>
        <taxon>Tracheophyta</taxon>
        <taxon>Spermatophyta</taxon>
        <taxon>Magnoliopsida</taxon>
        <taxon>eudicotyledons</taxon>
        <taxon>Gunneridae</taxon>
        <taxon>Pentapetalae</taxon>
        <taxon>rosids</taxon>
        <taxon>malvids</taxon>
        <taxon>Brassicales</taxon>
        <taxon>Brassicaceae</taxon>
        <taxon>Brassiceae</taxon>
        <taxon>Brassica</taxon>
    </lineage>
</organism>
<protein>
    <submittedName>
        <fullName evidence="1">Uncharacterized protein</fullName>
    </submittedName>
</protein>
<dbReference type="EMBL" id="QGKX02000095">
    <property type="protein sequence ID" value="KAF3569912.1"/>
    <property type="molecule type" value="Genomic_DNA"/>
</dbReference>
<gene>
    <name evidence="1" type="ORF">F2Q69_00060248</name>
</gene>
<accession>A0A8S9RB01</accession>
<name>A0A8S9RB01_BRACR</name>
<reference evidence="1" key="1">
    <citation type="submission" date="2019-12" db="EMBL/GenBank/DDBJ databases">
        <title>Genome sequencing and annotation of Brassica cretica.</title>
        <authorList>
            <person name="Studholme D.J."/>
            <person name="Sarris P."/>
        </authorList>
    </citation>
    <scope>NUCLEOTIDE SEQUENCE</scope>
    <source>
        <strain evidence="1">PFS-109/04</strain>
        <tissue evidence="1">Leaf</tissue>
    </source>
</reference>
<comment type="caution">
    <text evidence="1">The sequence shown here is derived from an EMBL/GenBank/DDBJ whole genome shotgun (WGS) entry which is preliminary data.</text>
</comment>
<dbReference type="Proteomes" id="UP000712600">
    <property type="component" value="Unassembled WGS sequence"/>
</dbReference>
<dbReference type="AlphaFoldDB" id="A0A8S9RB01"/>
<evidence type="ECO:0000313" key="1">
    <source>
        <dbReference type="EMBL" id="KAF3569912.1"/>
    </source>
</evidence>
<proteinExistence type="predicted"/>
<sequence>MVNSQTHSRIGMAEHEQEAIRQRKMQEMMAQHGTGKHAIIRIQINRERKKMLKGVSKADEHRQVMLGQMLSSQIQRYCAVDDD</sequence>